<organism evidence="1 2">
    <name type="scientific">Xylanibacter ruminicola</name>
    <name type="common">Prevotella ruminicola</name>
    <dbReference type="NCBI Taxonomy" id="839"/>
    <lineage>
        <taxon>Bacteria</taxon>
        <taxon>Pseudomonadati</taxon>
        <taxon>Bacteroidota</taxon>
        <taxon>Bacteroidia</taxon>
        <taxon>Bacteroidales</taxon>
        <taxon>Prevotellaceae</taxon>
        <taxon>Xylanibacter</taxon>
    </lineage>
</organism>
<reference evidence="1 2" key="1">
    <citation type="submission" date="2016-10" db="EMBL/GenBank/DDBJ databases">
        <authorList>
            <person name="de Groot N.N."/>
        </authorList>
    </citation>
    <scope>NUCLEOTIDE SEQUENCE [LARGE SCALE GENOMIC DNA]</scope>
    <source>
        <strain evidence="1 2">AR32</strain>
    </source>
</reference>
<name>A0A1H5RVF9_XYLRU</name>
<evidence type="ECO:0000313" key="2">
    <source>
        <dbReference type="Proteomes" id="UP000236735"/>
    </source>
</evidence>
<evidence type="ECO:0000313" key="1">
    <source>
        <dbReference type="EMBL" id="SEF42333.1"/>
    </source>
</evidence>
<proteinExistence type="predicted"/>
<gene>
    <name evidence="1" type="ORF">SAMN05216354_0359</name>
</gene>
<protein>
    <submittedName>
        <fullName evidence="1">Uncharacterized protein</fullName>
    </submittedName>
</protein>
<dbReference type="EMBL" id="FNUV01000001">
    <property type="protein sequence ID" value="SEF42333.1"/>
    <property type="molecule type" value="Genomic_DNA"/>
</dbReference>
<dbReference type="RefSeq" id="WP_103914962.1">
    <property type="nucleotide sequence ID" value="NZ_FNUV01000001.1"/>
</dbReference>
<accession>A0A1H5RVF9</accession>
<sequence length="147" mass="16876">MDDISYKEVDLWVREELSQHGEWLIDRFVEALEKGGNVVSGDLLDSFDYQTGSEGGAQTLTVSFLTYGRLAEVMSSRRKKQQKIAKKNGDVWGRKNHSPKKVKWYNKNRYAGYGRLIRRLTAGMSDHELQRIRGIIEKQKVKLAANS</sequence>
<dbReference type="Proteomes" id="UP000236735">
    <property type="component" value="Unassembled WGS sequence"/>
</dbReference>
<dbReference type="AlphaFoldDB" id="A0A1H5RVF9"/>